<dbReference type="PROSITE" id="PS50263">
    <property type="entry name" value="CN_HYDROLASE"/>
    <property type="match status" value="1"/>
</dbReference>
<evidence type="ECO:0000313" key="12">
    <source>
        <dbReference type="Proteomes" id="UP000094936"/>
    </source>
</evidence>
<name>A0A1C3EF55_9GAMM</name>
<evidence type="ECO:0000313" key="11">
    <source>
        <dbReference type="EMBL" id="ODA31868.1"/>
    </source>
</evidence>
<dbReference type="Gene3D" id="3.60.110.10">
    <property type="entry name" value="Carbon-nitrogen hydrolase"/>
    <property type="match status" value="1"/>
</dbReference>
<feature type="transmembrane region" description="Helical" evidence="9">
    <location>
        <begin position="192"/>
        <end position="211"/>
    </location>
</feature>
<dbReference type="EC" id="2.3.1.269" evidence="9"/>
<evidence type="ECO:0000256" key="3">
    <source>
        <dbReference type="ARBA" id="ARBA00022475"/>
    </source>
</evidence>
<feature type="transmembrane region" description="Helical" evidence="9">
    <location>
        <begin position="86"/>
        <end position="109"/>
    </location>
</feature>
<dbReference type="EMBL" id="LYBM01000028">
    <property type="protein sequence ID" value="ODA31868.1"/>
    <property type="molecule type" value="Genomic_DNA"/>
</dbReference>
<dbReference type="Pfam" id="PF20154">
    <property type="entry name" value="LNT_N"/>
    <property type="match status" value="1"/>
</dbReference>
<protein>
    <recommendedName>
        <fullName evidence="9">Apolipoprotein N-acyltransferase</fullName>
        <shortName evidence="9">ALP N-acyltransferase</shortName>
        <ecNumber evidence="9">2.3.1.269</ecNumber>
    </recommendedName>
</protein>
<dbReference type="InterPro" id="IPR004563">
    <property type="entry name" value="Apolipo_AcylTrfase"/>
</dbReference>
<organism evidence="11 12">
    <name type="scientific">Veronia pacifica</name>
    <dbReference type="NCBI Taxonomy" id="1080227"/>
    <lineage>
        <taxon>Bacteria</taxon>
        <taxon>Pseudomonadati</taxon>
        <taxon>Pseudomonadota</taxon>
        <taxon>Gammaproteobacteria</taxon>
        <taxon>Vibrionales</taxon>
        <taxon>Vibrionaceae</taxon>
        <taxon>Veronia</taxon>
    </lineage>
</organism>
<feature type="transmembrane region" description="Helical" evidence="9">
    <location>
        <begin position="483"/>
        <end position="501"/>
    </location>
</feature>
<dbReference type="GO" id="GO:0042158">
    <property type="term" value="P:lipoprotein biosynthetic process"/>
    <property type="evidence" value="ECO:0007669"/>
    <property type="project" value="UniProtKB-UniRule"/>
</dbReference>
<dbReference type="STRING" id="1080227.A8L45_14760"/>
<feature type="transmembrane region" description="Helical" evidence="9">
    <location>
        <begin position="57"/>
        <end position="80"/>
    </location>
</feature>
<dbReference type="PANTHER" id="PTHR38686">
    <property type="entry name" value="APOLIPOPROTEIN N-ACYLTRANSFERASE"/>
    <property type="match status" value="1"/>
</dbReference>
<comment type="caution">
    <text evidence="11">The sequence shown here is derived from an EMBL/GenBank/DDBJ whole genome shotgun (WGS) entry which is preliminary data.</text>
</comment>
<keyword evidence="12" id="KW-1185">Reference proteome</keyword>
<dbReference type="OrthoDB" id="9804277at2"/>
<comment type="subcellular location">
    <subcellularLocation>
        <location evidence="1 9">Cell membrane</location>
        <topology evidence="1 9">Multi-pass membrane protein</topology>
    </subcellularLocation>
</comment>
<dbReference type="InterPro" id="IPR003010">
    <property type="entry name" value="C-N_Hydrolase"/>
</dbReference>
<evidence type="ECO:0000256" key="5">
    <source>
        <dbReference type="ARBA" id="ARBA00022692"/>
    </source>
</evidence>
<evidence type="ECO:0000259" key="10">
    <source>
        <dbReference type="PROSITE" id="PS50263"/>
    </source>
</evidence>
<sequence>MLKNIMKYKRPIVAVFSGGFATLGFDPYSFWPATLVSLTVLLLIIHRQSARNASGLAFLWGLGHFGTGIAWVYEVIYHFGGLPLPVGLMIIGLLIVYLSLYPALFGYLLRRFTSIPEIVTLLVFAPALWLIIDWLRGWMLTGFPWLWPGYSQIDSPLAAFAPLLGVQGITLAMMLIAGSVVLTLFRRDIKMLMPAAVVTLLSLMLGQVSWVTPQTDKPVKIAMVQGNISQELKWLPSQRWPTLLSYQDMSRQNWDADIIIWPEAAIPALERDLPDFLSRLDTAARYNKTALITGVVDQNDEGQFFNNVIAIGMNGTDGYHYPASHSYSKHHLLVFGEFVPFEEWLRPIAPLFNLAMSSFTRGDYIQPNLVAAGYHLAPALCFEILFHQQVRENIRPDTDFILTLSNDAWFGDSIGPHQHLEIARMRALENGKPVLRATNTGVTAAIDYKGKVHAEIPQFTREVLRTESITTRGETPFTQYGEWPLNVWVIICLIITVVGALKQRKEN</sequence>
<evidence type="ECO:0000256" key="1">
    <source>
        <dbReference type="ARBA" id="ARBA00004651"/>
    </source>
</evidence>
<evidence type="ECO:0000256" key="2">
    <source>
        <dbReference type="ARBA" id="ARBA00010065"/>
    </source>
</evidence>
<dbReference type="InterPro" id="IPR045378">
    <property type="entry name" value="LNT_N"/>
</dbReference>
<feature type="domain" description="CN hydrolase" evidence="10">
    <location>
        <begin position="224"/>
        <end position="471"/>
    </location>
</feature>
<evidence type="ECO:0000256" key="4">
    <source>
        <dbReference type="ARBA" id="ARBA00022679"/>
    </source>
</evidence>
<keyword evidence="8 9" id="KW-0012">Acyltransferase</keyword>
<dbReference type="CDD" id="cd07571">
    <property type="entry name" value="ALP_N-acyl_transferase"/>
    <property type="match status" value="1"/>
</dbReference>
<keyword evidence="11" id="KW-0449">Lipoprotein</keyword>
<dbReference type="NCBIfam" id="TIGR00546">
    <property type="entry name" value="lnt"/>
    <property type="match status" value="1"/>
</dbReference>
<comment type="function">
    <text evidence="9">Catalyzes the phospholipid dependent N-acylation of the N-terminal cysteine of apolipoprotein, the last step in lipoprotein maturation.</text>
</comment>
<keyword evidence="6 9" id="KW-1133">Transmembrane helix</keyword>
<keyword evidence="5 9" id="KW-0812">Transmembrane</keyword>
<dbReference type="InterPro" id="IPR036526">
    <property type="entry name" value="C-N_Hydrolase_sf"/>
</dbReference>
<dbReference type="UniPathway" id="UPA00666"/>
<feature type="transmembrane region" description="Helical" evidence="9">
    <location>
        <begin position="121"/>
        <end position="139"/>
    </location>
</feature>
<reference evidence="11 12" key="1">
    <citation type="submission" date="2016-05" db="EMBL/GenBank/DDBJ databases">
        <title>Genomic Taxonomy of the Vibrionaceae.</title>
        <authorList>
            <person name="Gomez-Gil B."/>
            <person name="Enciso-Ibarra J."/>
        </authorList>
    </citation>
    <scope>NUCLEOTIDE SEQUENCE [LARGE SCALE GENOMIC DNA]</scope>
    <source>
        <strain evidence="11 12">CAIM 1920</strain>
    </source>
</reference>
<dbReference type="GO" id="GO:0016410">
    <property type="term" value="F:N-acyltransferase activity"/>
    <property type="evidence" value="ECO:0007669"/>
    <property type="project" value="UniProtKB-UniRule"/>
</dbReference>
<comment type="similarity">
    <text evidence="2 9">Belongs to the CN hydrolase family. Apolipoprotein N-acyltransferase subfamily.</text>
</comment>
<proteinExistence type="inferred from homology"/>
<evidence type="ECO:0000256" key="9">
    <source>
        <dbReference type="HAMAP-Rule" id="MF_01148"/>
    </source>
</evidence>
<keyword evidence="4 9" id="KW-0808">Transferase</keyword>
<evidence type="ECO:0000256" key="8">
    <source>
        <dbReference type="ARBA" id="ARBA00023315"/>
    </source>
</evidence>
<feature type="transmembrane region" description="Helical" evidence="9">
    <location>
        <begin position="28"/>
        <end position="45"/>
    </location>
</feature>
<dbReference type="GO" id="GO:0005886">
    <property type="term" value="C:plasma membrane"/>
    <property type="evidence" value="ECO:0007669"/>
    <property type="project" value="UniProtKB-SubCell"/>
</dbReference>
<dbReference type="HAMAP" id="MF_01148">
    <property type="entry name" value="Lnt"/>
    <property type="match status" value="1"/>
</dbReference>
<comment type="catalytic activity">
    <reaction evidence="9">
        <text>N-terminal S-1,2-diacyl-sn-glyceryl-L-cysteinyl-[lipoprotein] + a glycerophospholipid = N-acyl-S-1,2-diacyl-sn-glyceryl-L-cysteinyl-[lipoprotein] + a 2-acyl-sn-glycero-3-phospholipid + H(+)</text>
        <dbReference type="Rhea" id="RHEA:48228"/>
        <dbReference type="Rhea" id="RHEA-COMP:14681"/>
        <dbReference type="Rhea" id="RHEA-COMP:14684"/>
        <dbReference type="ChEBI" id="CHEBI:15378"/>
        <dbReference type="ChEBI" id="CHEBI:136912"/>
        <dbReference type="ChEBI" id="CHEBI:140656"/>
        <dbReference type="ChEBI" id="CHEBI:140657"/>
        <dbReference type="ChEBI" id="CHEBI:140660"/>
        <dbReference type="EC" id="2.3.1.269"/>
    </reaction>
</comment>
<evidence type="ECO:0000256" key="7">
    <source>
        <dbReference type="ARBA" id="ARBA00023136"/>
    </source>
</evidence>
<evidence type="ECO:0000256" key="6">
    <source>
        <dbReference type="ARBA" id="ARBA00022989"/>
    </source>
</evidence>
<comment type="pathway">
    <text evidence="9">Protein modification; lipoprotein biosynthesis (N-acyl transfer).</text>
</comment>
<gene>
    <name evidence="9" type="primary">lnt</name>
    <name evidence="11" type="ORF">A8L45_14760</name>
</gene>
<feature type="transmembrane region" description="Helical" evidence="9">
    <location>
        <begin position="159"/>
        <end position="185"/>
    </location>
</feature>
<accession>A0A1C3EF55</accession>
<keyword evidence="3 9" id="KW-1003">Cell membrane</keyword>
<dbReference type="PANTHER" id="PTHR38686:SF1">
    <property type="entry name" value="APOLIPOPROTEIN N-ACYLTRANSFERASE"/>
    <property type="match status" value="1"/>
</dbReference>
<keyword evidence="7 9" id="KW-0472">Membrane</keyword>
<dbReference type="SUPFAM" id="SSF56317">
    <property type="entry name" value="Carbon-nitrogen hydrolase"/>
    <property type="match status" value="1"/>
</dbReference>
<dbReference type="Proteomes" id="UP000094936">
    <property type="component" value="Unassembled WGS sequence"/>
</dbReference>
<dbReference type="Pfam" id="PF00795">
    <property type="entry name" value="CN_hydrolase"/>
    <property type="match status" value="1"/>
</dbReference>
<dbReference type="AlphaFoldDB" id="A0A1C3EF55"/>